<sequence>MFEAFLLAIALTMDAFAVSISLGAKAQKQSRTYILRLAIYTALYFGTAQGVMPLIGHILDAVLLGWLAAAAPLIGGVILMSLGAVMLYESFIVMAREAPSDSKQGKNTTDTHKDIEVHTKAFEDKKAPKIIRHHTMLTLAIGTSIDAMAAGFTLNLMALDAWLVCLTIAIVTAMFGLVGVYLGWRSGTWLESKAEILGGLVLIAMGIKVMIF</sequence>
<keyword evidence="4 8" id="KW-1133">Transmembrane helix</keyword>
<feature type="transmembrane region" description="Helical" evidence="8">
    <location>
        <begin position="37"/>
        <end position="59"/>
    </location>
</feature>
<dbReference type="RefSeq" id="WP_207991133.1">
    <property type="nucleotide sequence ID" value="NZ_JAGBKM010000011.1"/>
</dbReference>
<keyword evidence="1 8" id="KW-0813">Transport</keyword>
<keyword evidence="2 8" id="KW-1003">Cell membrane</keyword>
<evidence type="ECO:0000256" key="5">
    <source>
        <dbReference type="ARBA" id="ARBA00023065"/>
    </source>
</evidence>
<comment type="caution">
    <text evidence="9">The sequence shown here is derived from an EMBL/GenBank/DDBJ whole genome shotgun (WGS) entry which is preliminary data.</text>
</comment>
<dbReference type="InterPro" id="IPR003810">
    <property type="entry name" value="Mntp/YtaF"/>
</dbReference>
<protein>
    <recommendedName>
        <fullName evidence="8">Putative manganese efflux pump MntP</fullName>
    </recommendedName>
</protein>
<comment type="subcellular location">
    <subcellularLocation>
        <location evidence="8">Cell membrane</location>
        <topology evidence="8">Multi-pass membrane protein</topology>
    </subcellularLocation>
</comment>
<evidence type="ECO:0000256" key="8">
    <source>
        <dbReference type="HAMAP-Rule" id="MF_01521"/>
    </source>
</evidence>
<feature type="transmembrane region" description="Helical" evidence="8">
    <location>
        <begin position="65"/>
        <end position="88"/>
    </location>
</feature>
<evidence type="ECO:0000256" key="1">
    <source>
        <dbReference type="ARBA" id="ARBA00022448"/>
    </source>
</evidence>
<dbReference type="PANTHER" id="PTHR35529">
    <property type="entry name" value="MANGANESE EFFLUX PUMP MNTP-RELATED"/>
    <property type="match status" value="1"/>
</dbReference>
<gene>
    <name evidence="8" type="primary">mntP</name>
    <name evidence="9" type="ORF">J3492_07205</name>
</gene>
<dbReference type="PANTHER" id="PTHR35529:SF1">
    <property type="entry name" value="MANGANESE EFFLUX PUMP MNTP-RELATED"/>
    <property type="match status" value="1"/>
</dbReference>
<dbReference type="Pfam" id="PF02659">
    <property type="entry name" value="Mntp"/>
    <property type="match status" value="1"/>
</dbReference>
<evidence type="ECO:0000256" key="2">
    <source>
        <dbReference type="ARBA" id="ARBA00022475"/>
    </source>
</evidence>
<comment type="function">
    <text evidence="8">Probably functions as a manganese efflux pump.</text>
</comment>
<keyword evidence="3 8" id="KW-0812">Transmembrane</keyword>
<evidence type="ECO:0000256" key="3">
    <source>
        <dbReference type="ARBA" id="ARBA00022692"/>
    </source>
</evidence>
<keyword evidence="6 8" id="KW-0472">Membrane</keyword>
<feature type="transmembrane region" description="Helical" evidence="8">
    <location>
        <begin position="161"/>
        <end position="182"/>
    </location>
</feature>
<reference evidence="9 10" key="1">
    <citation type="submission" date="2021-03" db="EMBL/GenBank/DDBJ databases">
        <authorList>
            <person name="Shang D.-D."/>
            <person name="Du Z.-J."/>
            <person name="Chen G.-J."/>
        </authorList>
    </citation>
    <scope>NUCLEOTIDE SEQUENCE [LARGE SCALE GENOMIC DNA]</scope>
    <source>
        <strain evidence="9 10">F1192</strain>
    </source>
</reference>
<evidence type="ECO:0000256" key="6">
    <source>
        <dbReference type="ARBA" id="ARBA00023136"/>
    </source>
</evidence>
<keyword evidence="7 8" id="KW-0464">Manganese</keyword>
<dbReference type="InterPro" id="IPR022929">
    <property type="entry name" value="Put_MntP"/>
</dbReference>
<evidence type="ECO:0000256" key="4">
    <source>
        <dbReference type="ARBA" id="ARBA00022989"/>
    </source>
</evidence>
<proteinExistence type="inferred from homology"/>
<organism evidence="9 10">
    <name type="scientific">Psychrobacter coccoides</name>
    <dbReference type="NCBI Taxonomy" id="2818440"/>
    <lineage>
        <taxon>Bacteria</taxon>
        <taxon>Pseudomonadati</taxon>
        <taxon>Pseudomonadota</taxon>
        <taxon>Gammaproteobacteria</taxon>
        <taxon>Moraxellales</taxon>
        <taxon>Moraxellaceae</taxon>
        <taxon>Psychrobacter</taxon>
    </lineage>
</organism>
<feature type="transmembrane region" description="Helical" evidence="8">
    <location>
        <begin position="6"/>
        <end position="25"/>
    </location>
</feature>
<name>A0ABS3NP38_9GAMM</name>
<keyword evidence="10" id="KW-1185">Reference proteome</keyword>
<evidence type="ECO:0000256" key="7">
    <source>
        <dbReference type="ARBA" id="ARBA00023211"/>
    </source>
</evidence>
<dbReference type="HAMAP" id="MF_01521">
    <property type="entry name" value="MntP_pump"/>
    <property type="match status" value="1"/>
</dbReference>
<keyword evidence="5 8" id="KW-0406">Ion transport</keyword>
<comment type="similarity">
    <text evidence="8">Belongs to the MntP (TC 9.B.29) family.</text>
</comment>
<accession>A0ABS3NP38</accession>
<dbReference type="EMBL" id="JAGBKM010000011">
    <property type="protein sequence ID" value="MBO1531001.1"/>
    <property type="molecule type" value="Genomic_DNA"/>
</dbReference>
<evidence type="ECO:0000313" key="10">
    <source>
        <dbReference type="Proteomes" id="UP000664554"/>
    </source>
</evidence>
<dbReference type="Proteomes" id="UP000664554">
    <property type="component" value="Unassembled WGS sequence"/>
</dbReference>
<evidence type="ECO:0000313" key="9">
    <source>
        <dbReference type="EMBL" id="MBO1531001.1"/>
    </source>
</evidence>
<feature type="transmembrane region" description="Helical" evidence="8">
    <location>
        <begin position="135"/>
        <end position="155"/>
    </location>
</feature>